<dbReference type="Proteomes" id="UP000799118">
    <property type="component" value="Unassembled WGS sequence"/>
</dbReference>
<dbReference type="AlphaFoldDB" id="A0A6A4HUM1"/>
<dbReference type="InterPro" id="IPR041078">
    <property type="entry name" value="Plavaka"/>
</dbReference>
<sequence length="428" mass="49136">MLLTGWQNNGNSTKSNGEMDALTHIVQLLDFHIEELKGYNAQAANAKITKADEDWDYNCLKDSFIETAMEIEVPSGDTNIQPENFLDPLSVIRAAFTDKLSSQFHFSPFPLFQKTETSEVASDTNTNDAQHVQTDLYNSDAFIKEHDHVQWAPTDDKDCKREKVVAALMCWSDATQLANFGTAKLWPIYMLFGNLSKYICASPNSGAVQHLAYIPTIPDSIKHEISKFNVNWKTQSKDILAHCNRELYHVVWRFLLDNDFVHAYKYGIVIKCFDSIECRIYLCFFTYSADYPEKVLLATIRDLGSCPCPCCLCPKSLLDRMGLRRDINLQEKIRKYLFDKVKLAQEWIYEEGYKIRGDAIEYLLKETSSVPTMNAFIERLGSELNVGCMLVVDFMHEFELGVFKALFAHLIQVLYAQDPRLVQELDNW</sequence>
<reference evidence="1" key="1">
    <citation type="journal article" date="2019" name="Environ. Microbiol.">
        <title>Fungal ecological strategies reflected in gene transcription - a case study of two litter decomposers.</title>
        <authorList>
            <person name="Barbi F."/>
            <person name="Kohler A."/>
            <person name="Barry K."/>
            <person name="Baskaran P."/>
            <person name="Daum C."/>
            <person name="Fauchery L."/>
            <person name="Ihrmark K."/>
            <person name="Kuo A."/>
            <person name="LaButti K."/>
            <person name="Lipzen A."/>
            <person name="Morin E."/>
            <person name="Grigoriev I.V."/>
            <person name="Henrissat B."/>
            <person name="Lindahl B."/>
            <person name="Martin F."/>
        </authorList>
    </citation>
    <scope>NUCLEOTIDE SEQUENCE</scope>
    <source>
        <strain evidence="1">JB14</strain>
    </source>
</reference>
<dbReference type="EMBL" id="ML769446">
    <property type="protein sequence ID" value="KAE9401420.1"/>
    <property type="molecule type" value="Genomic_DNA"/>
</dbReference>
<dbReference type="OrthoDB" id="3208495at2759"/>
<evidence type="ECO:0000313" key="1">
    <source>
        <dbReference type="EMBL" id="KAE9401420.1"/>
    </source>
</evidence>
<keyword evidence="2" id="KW-1185">Reference proteome</keyword>
<name>A0A6A4HUM1_9AGAR</name>
<proteinExistence type="predicted"/>
<organism evidence="1 2">
    <name type="scientific">Gymnopus androsaceus JB14</name>
    <dbReference type="NCBI Taxonomy" id="1447944"/>
    <lineage>
        <taxon>Eukaryota</taxon>
        <taxon>Fungi</taxon>
        <taxon>Dikarya</taxon>
        <taxon>Basidiomycota</taxon>
        <taxon>Agaricomycotina</taxon>
        <taxon>Agaricomycetes</taxon>
        <taxon>Agaricomycetidae</taxon>
        <taxon>Agaricales</taxon>
        <taxon>Marasmiineae</taxon>
        <taxon>Omphalotaceae</taxon>
        <taxon>Gymnopus</taxon>
    </lineage>
</organism>
<gene>
    <name evidence="1" type="ORF">BT96DRAFT_956576</name>
</gene>
<accession>A0A6A4HUM1</accession>
<evidence type="ECO:0000313" key="2">
    <source>
        <dbReference type="Proteomes" id="UP000799118"/>
    </source>
</evidence>
<dbReference type="Pfam" id="PF18759">
    <property type="entry name" value="Plavaka"/>
    <property type="match status" value="1"/>
</dbReference>
<protein>
    <submittedName>
        <fullName evidence="1">Uncharacterized protein</fullName>
    </submittedName>
</protein>